<dbReference type="EMBL" id="JAOQAV010000024">
    <property type="protein sequence ID" value="KAJ4185182.1"/>
    <property type="molecule type" value="Genomic_DNA"/>
</dbReference>
<comment type="caution">
    <text evidence="1">The sequence shown here is derived from an EMBL/GenBank/DDBJ whole genome shotgun (WGS) entry which is preliminary data.</text>
</comment>
<evidence type="ECO:0000313" key="2">
    <source>
        <dbReference type="Proteomes" id="UP001152087"/>
    </source>
</evidence>
<organism evidence="1 2">
    <name type="scientific">Fusarium falciforme</name>
    <dbReference type="NCBI Taxonomy" id="195108"/>
    <lineage>
        <taxon>Eukaryota</taxon>
        <taxon>Fungi</taxon>
        <taxon>Dikarya</taxon>
        <taxon>Ascomycota</taxon>
        <taxon>Pezizomycotina</taxon>
        <taxon>Sordariomycetes</taxon>
        <taxon>Hypocreomycetidae</taxon>
        <taxon>Hypocreales</taxon>
        <taxon>Nectriaceae</taxon>
        <taxon>Fusarium</taxon>
        <taxon>Fusarium solani species complex</taxon>
    </lineage>
</organism>
<dbReference type="AlphaFoldDB" id="A0A9W8R2L3"/>
<proteinExistence type="predicted"/>
<dbReference type="OrthoDB" id="5078245at2759"/>
<keyword evidence="2" id="KW-1185">Reference proteome</keyword>
<evidence type="ECO:0000313" key="1">
    <source>
        <dbReference type="EMBL" id="KAJ4185182.1"/>
    </source>
</evidence>
<dbReference type="Proteomes" id="UP001152087">
    <property type="component" value="Unassembled WGS sequence"/>
</dbReference>
<name>A0A9W8R2L3_9HYPO</name>
<protein>
    <submittedName>
        <fullName evidence="1">Uncharacterized protein</fullName>
    </submittedName>
</protein>
<sequence length="269" mass="30442">MPPNVPELCSAAGPANQSRQIKVEDVDPELPLVRTIAAQDSHAPLRHLPPPIHNGSNIRPVQVRPIPAINNMITLTKDQWKAGTPWPEGSKRGFCQVSVRFRRPEVSQLANLDHHLQQHEAKVHSRLAGVTFLSPGDLESTWVAGFVGFDNTHQLHTWLDRDVARVAYDFFRLSNGQKLPRLPTMVKQISLARTYHRDLRAELDANPGVVIRDRRVVPVEQLGTITHHGVDPMLSYIAVLHRLLTSFPQRFPQEDDQSPNIWGFTHNNW</sequence>
<accession>A0A9W8R2L3</accession>
<reference evidence="1" key="1">
    <citation type="submission" date="2022-09" db="EMBL/GenBank/DDBJ databases">
        <title>Fusarium specimens isolated from Avocado Roots.</title>
        <authorList>
            <person name="Stajich J."/>
            <person name="Roper C."/>
            <person name="Heimlech-Rivalta G."/>
        </authorList>
    </citation>
    <scope>NUCLEOTIDE SEQUENCE</scope>
    <source>
        <strain evidence="1">A02</strain>
    </source>
</reference>
<gene>
    <name evidence="1" type="ORF">NW755_008626</name>
</gene>